<comment type="caution">
    <text evidence="2">The sequence shown here is derived from an EMBL/GenBank/DDBJ whole genome shotgun (WGS) entry which is preliminary data.</text>
</comment>
<protein>
    <submittedName>
        <fullName evidence="2">FAD-NAD(P)-binding protein</fullName>
    </submittedName>
</protein>
<accession>A0AA44ZRQ0</accession>
<dbReference type="Pfam" id="PF13454">
    <property type="entry name" value="NAD_binding_9"/>
    <property type="match status" value="1"/>
</dbReference>
<dbReference type="RefSeq" id="WP_100880109.1">
    <property type="nucleotide sequence ID" value="NZ_JBICSI010000004.1"/>
</dbReference>
<name>A0AA44ZRQ0_PSEA5</name>
<feature type="domain" description="FAD-dependent urate hydroxylase HpyO/Asp monooxygenase CreE-like FAD/NAD(P)-binding" evidence="1">
    <location>
        <begin position="11"/>
        <end position="194"/>
    </location>
</feature>
<dbReference type="PANTHER" id="PTHR40254">
    <property type="entry name" value="BLR0577 PROTEIN"/>
    <property type="match status" value="1"/>
</dbReference>
<gene>
    <name evidence="2" type="ORF">ATL51_5063</name>
</gene>
<dbReference type="AlphaFoldDB" id="A0AA44ZRQ0"/>
<dbReference type="EMBL" id="PHUJ01000003">
    <property type="protein sequence ID" value="PKB33308.1"/>
    <property type="molecule type" value="Genomic_DNA"/>
</dbReference>
<proteinExistence type="predicted"/>
<reference evidence="2 3" key="1">
    <citation type="submission" date="2017-11" db="EMBL/GenBank/DDBJ databases">
        <title>Sequencing the genomes of 1000 actinobacteria strains.</title>
        <authorList>
            <person name="Klenk H.-P."/>
        </authorList>
    </citation>
    <scope>NUCLEOTIDE SEQUENCE [LARGE SCALE GENOMIC DNA]</scope>
    <source>
        <strain evidence="2 3">DSM 44104</strain>
    </source>
</reference>
<dbReference type="Proteomes" id="UP000232453">
    <property type="component" value="Unassembled WGS sequence"/>
</dbReference>
<evidence type="ECO:0000313" key="2">
    <source>
        <dbReference type="EMBL" id="PKB33308.1"/>
    </source>
</evidence>
<sequence length="650" mass="69067">MSHGPHAPSVVIVGAGPRGAGVLERMVASAPELLSDALAGPGVDVHLVDPFPAGAGRIWRHAQSPLLAMNSMAADVTMWTDSSVVCDGPVAPGPSFWDWAQDLREHGDPRAELGPELADELAQVTASTFPSRRLQSHYLAAVLREVVGRAPAGMRVHVHRTTAEALHEADGRQLVTLADGTVLRGDAVVLASGHLDATPTDDEIALAARADEFGLRYLPPEQTSDSDLSVIAPGETVLARGLGLAFVDLVVLLFEGRGGRFVADPDDADPGRLRYEPCGREPVLVGGSPRGATYHSKTHYQLRAGLPPLPRFLGPDVTDDLIASGGPVDVATRVWPLMAKEIGWGWYHELFVGHPDRVRAGWDEFAGRFAAVAHGSPEEAALIAELVPDPLDRLDLTALDRPLDGVHAPDLDALQPLVRERIAEDLRRHVDERHTPHLGAFVAMLSVYTETTRLAGSGVLSPRSQARDMPWWQSFFNSVASGPPGFRVRQMLALSRAGYLRFLGAGMSVDIDADGFHATSTTLAGAGPVSTRVLVDARLPDPSVSRTVDGLLRGLLARGEAVEEVLYDDDGAPLRNTGLLSVRPADGALHTADGGVHERRFAVGPHTTVKVAGAFTRPGMNAQSLRYNDAVARAVLGALRGAASRAVPAA</sequence>
<dbReference type="PANTHER" id="PTHR40254:SF1">
    <property type="entry name" value="BLR0577 PROTEIN"/>
    <property type="match status" value="1"/>
</dbReference>
<dbReference type="SUPFAM" id="SSF51971">
    <property type="entry name" value="Nucleotide-binding domain"/>
    <property type="match status" value="1"/>
</dbReference>
<evidence type="ECO:0000313" key="3">
    <source>
        <dbReference type="Proteomes" id="UP000232453"/>
    </source>
</evidence>
<evidence type="ECO:0000259" key="1">
    <source>
        <dbReference type="Pfam" id="PF13454"/>
    </source>
</evidence>
<organism evidence="2 3">
    <name type="scientific">Pseudonocardia alni</name>
    <name type="common">Amycolata alni</name>
    <dbReference type="NCBI Taxonomy" id="33907"/>
    <lineage>
        <taxon>Bacteria</taxon>
        <taxon>Bacillati</taxon>
        <taxon>Actinomycetota</taxon>
        <taxon>Actinomycetes</taxon>
        <taxon>Pseudonocardiales</taxon>
        <taxon>Pseudonocardiaceae</taxon>
        <taxon>Pseudonocardia</taxon>
    </lineage>
</organism>
<dbReference type="InterPro" id="IPR052189">
    <property type="entry name" value="L-asp_N-monooxygenase_NS-form"/>
</dbReference>
<dbReference type="InterPro" id="IPR038732">
    <property type="entry name" value="HpyO/CreE_NAD-binding"/>
</dbReference>